<dbReference type="EMBL" id="FTOT01000004">
    <property type="protein sequence ID" value="SIT02791.1"/>
    <property type="molecule type" value="Genomic_DNA"/>
</dbReference>
<gene>
    <name evidence="2" type="ORF">SAMN05421774_104197</name>
</gene>
<dbReference type="RefSeq" id="WP_076531453.1">
    <property type="nucleotide sequence ID" value="NZ_BMEH01000004.1"/>
</dbReference>
<protein>
    <recommendedName>
        <fullName evidence="4">Cation/multidrug efflux pump</fullName>
    </recommendedName>
</protein>
<keyword evidence="1" id="KW-1133">Transmembrane helix</keyword>
<keyword evidence="1" id="KW-0812">Transmembrane</keyword>
<evidence type="ECO:0000313" key="3">
    <source>
        <dbReference type="Proteomes" id="UP000186141"/>
    </source>
</evidence>
<sequence length="88" mass="10119">MIGFLRLGIFLLIGLSVLYVLISVFARSLERERLEKRWDAGQGEGERTAYVEAGMARYQKSLRRRLLWGVYIVPLVVIGVLIYVLNFS</sequence>
<evidence type="ECO:0008006" key="4">
    <source>
        <dbReference type="Google" id="ProtNLM"/>
    </source>
</evidence>
<dbReference type="STRING" id="1086013.SAMN05421774_104197"/>
<organism evidence="2 3">
    <name type="scientific">Gemmobacter megaterium</name>
    <dbReference type="NCBI Taxonomy" id="1086013"/>
    <lineage>
        <taxon>Bacteria</taxon>
        <taxon>Pseudomonadati</taxon>
        <taxon>Pseudomonadota</taxon>
        <taxon>Alphaproteobacteria</taxon>
        <taxon>Rhodobacterales</taxon>
        <taxon>Paracoccaceae</taxon>
        <taxon>Gemmobacter</taxon>
    </lineage>
</organism>
<evidence type="ECO:0000313" key="2">
    <source>
        <dbReference type="EMBL" id="SIT02791.1"/>
    </source>
</evidence>
<accession>A0A1N7NWX9</accession>
<reference evidence="2 3" key="1">
    <citation type="submission" date="2017-01" db="EMBL/GenBank/DDBJ databases">
        <authorList>
            <person name="Mah S.A."/>
            <person name="Swanson W.J."/>
            <person name="Moy G.W."/>
            <person name="Vacquier V.D."/>
        </authorList>
    </citation>
    <scope>NUCLEOTIDE SEQUENCE [LARGE SCALE GENOMIC DNA]</scope>
    <source>
        <strain evidence="2 3">DSM 26375</strain>
    </source>
</reference>
<feature type="transmembrane region" description="Helical" evidence="1">
    <location>
        <begin position="66"/>
        <end position="85"/>
    </location>
</feature>
<keyword evidence="3" id="KW-1185">Reference proteome</keyword>
<feature type="transmembrane region" description="Helical" evidence="1">
    <location>
        <begin position="6"/>
        <end position="26"/>
    </location>
</feature>
<proteinExistence type="predicted"/>
<name>A0A1N7NWX9_9RHOB</name>
<dbReference type="AlphaFoldDB" id="A0A1N7NWX9"/>
<dbReference type="OrthoDB" id="7632202at2"/>
<evidence type="ECO:0000256" key="1">
    <source>
        <dbReference type="SAM" id="Phobius"/>
    </source>
</evidence>
<dbReference type="Proteomes" id="UP000186141">
    <property type="component" value="Unassembled WGS sequence"/>
</dbReference>
<keyword evidence="1" id="KW-0472">Membrane</keyword>